<protein>
    <submittedName>
        <fullName evidence="3">Uncharacterized protein</fullName>
    </submittedName>
</protein>
<organism evidence="3 4">
    <name type="scientific">Armillaria solidipes</name>
    <dbReference type="NCBI Taxonomy" id="1076256"/>
    <lineage>
        <taxon>Eukaryota</taxon>
        <taxon>Fungi</taxon>
        <taxon>Dikarya</taxon>
        <taxon>Basidiomycota</taxon>
        <taxon>Agaricomycotina</taxon>
        <taxon>Agaricomycetes</taxon>
        <taxon>Agaricomycetidae</taxon>
        <taxon>Agaricales</taxon>
        <taxon>Marasmiineae</taxon>
        <taxon>Physalacriaceae</taxon>
        <taxon>Armillaria</taxon>
    </lineage>
</organism>
<name>A0A2H3B857_9AGAR</name>
<dbReference type="Proteomes" id="UP000218334">
    <property type="component" value="Unassembled WGS sequence"/>
</dbReference>
<feature type="region of interest" description="Disordered" evidence="1">
    <location>
        <begin position="24"/>
        <end position="44"/>
    </location>
</feature>
<feature type="chain" id="PRO_5013695567" evidence="2">
    <location>
        <begin position="20"/>
        <end position="67"/>
    </location>
</feature>
<evidence type="ECO:0000256" key="1">
    <source>
        <dbReference type="SAM" id="MobiDB-lite"/>
    </source>
</evidence>
<sequence length="67" mass="7426">MKFILPLLFVLYASVTAQAVAIDRDGTNPATPVRDISHNRTNHPTPVAKAKFLASEPEPIKDKDQRL</sequence>
<gene>
    <name evidence="3" type="ORF">ARMSODRAFT_1086442</name>
</gene>
<proteinExistence type="predicted"/>
<evidence type="ECO:0000256" key="2">
    <source>
        <dbReference type="SAM" id="SignalP"/>
    </source>
</evidence>
<evidence type="ECO:0000313" key="4">
    <source>
        <dbReference type="Proteomes" id="UP000218334"/>
    </source>
</evidence>
<dbReference type="EMBL" id="KZ293438">
    <property type="protein sequence ID" value="PBK67055.1"/>
    <property type="molecule type" value="Genomic_DNA"/>
</dbReference>
<keyword evidence="2" id="KW-0732">Signal</keyword>
<feature type="signal peptide" evidence="2">
    <location>
        <begin position="1"/>
        <end position="19"/>
    </location>
</feature>
<accession>A0A2H3B857</accession>
<keyword evidence="4" id="KW-1185">Reference proteome</keyword>
<reference evidence="4" key="1">
    <citation type="journal article" date="2017" name="Nat. Ecol. Evol.">
        <title>Genome expansion and lineage-specific genetic innovations in the forest pathogenic fungi Armillaria.</title>
        <authorList>
            <person name="Sipos G."/>
            <person name="Prasanna A.N."/>
            <person name="Walter M.C."/>
            <person name="O'Connor E."/>
            <person name="Balint B."/>
            <person name="Krizsan K."/>
            <person name="Kiss B."/>
            <person name="Hess J."/>
            <person name="Varga T."/>
            <person name="Slot J."/>
            <person name="Riley R."/>
            <person name="Boka B."/>
            <person name="Rigling D."/>
            <person name="Barry K."/>
            <person name="Lee J."/>
            <person name="Mihaltcheva S."/>
            <person name="LaButti K."/>
            <person name="Lipzen A."/>
            <person name="Waldron R."/>
            <person name="Moloney N.M."/>
            <person name="Sperisen C."/>
            <person name="Kredics L."/>
            <person name="Vagvoelgyi C."/>
            <person name="Patrignani A."/>
            <person name="Fitzpatrick D."/>
            <person name="Nagy I."/>
            <person name="Doyle S."/>
            <person name="Anderson J.B."/>
            <person name="Grigoriev I.V."/>
            <person name="Gueldener U."/>
            <person name="Muensterkoetter M."/>
            <person name="Nagy L.G."/>
        </authorList>
    </citation>
    <scope>NUCLEOTIDE SEQUENCE [LARGE SCALE GENOMIC DNA]</scope>
    <source>
        <strain evidence="4">28-4</strain>
    </source>
</reference>
<evidence type="ECO:0000313" key="3">
    <source>
        <dbReference type="EMBL" id="PBK67055.1"/>
    </source>
</evidence>
<dbReference type="AlphaFoldDB" id="A0A2H3B857"/>